<dbReference type="GO" id="GO:0016887">
    <property type="term" value="F:ATP hydrolysis activity"/>
    <property type="evidence" value="ECO:0007669"/>
    <property type="project" value="InterPro"/>
</dbReference>
<keyword evidence="4" id="KW-1185">Reference proteome</keyword>
<name>A0A4Z2FHM0_9TELE</name>
<keyword evidence="1" id="KW-1133">Transmembrane helix</keyword>
<organism evidence="3 4">
    <name type="scientific">Liparis tanakae</name>
    <name type="common">Tanaka's snailfish</name>
    <dbReference type="NCBI Taxonomy" id="230148"/>
    <lineage>
        <taxon>Eukaryota</taxon>
        <taxon>Metazoa</taxon>
        <taxon>Chordata</taxon>
        <taxon>Craniata</taxon>
        <taxon>Vertebrata</taxon>
        <taxon>Euteleostomi</taxon>
        <taxon>Actinopterygii</taxon>
        <taxon>Neopterygii</taxon>
        <taxon>Teleostei</taxon>
        <taxon>Neoteleostei</taxon>
        <taxon>Acanthomorphata</taxon>
        <taxon>Eupercaria</taxon>
        <taxon>Perciformes</taxon>
        <taxon>Cottioidei</taxon>
        <taxon>Cottales</taxon>
        <taxon>Liparidae</taxon>
        <taxon>Liparis</taxon>
    </lineage>
</organism>
<evidence type="ECO:0000256" key="1">
    <source>
        <dbReference type="SAM" id="Phobius"/>
    </source>
</evidence>
<dbReference type="OrthoDB" id="10255969at2759"/>
<feature type="domain" description="ABC transporter" evidence="2">
    <location>
        <begin position="34"/>
        <end position="105"/>
    </location>
</feature>
<keyword evidence="1" id="KW-0812">Transmembrane</keyword>
<dbReference type="AlphaFoldDB" id="A0A4Z2FHM0"/>
<dbReference type="Pfam" id="PF00005">
    <property type="entry name" value="ABC_tran"/>
    <property type="match status" value="1"/>
</dbReference>
<proteinExistence type="predicted"/>
<dbReference type="InterPro" id="IPR003439">
    <property type="entry name" value="ABC_transporter-like_ATP-bd"/>
</dbReference>
<reference evidence="3 4" key="1">
    <citation type="submission" date="2019-03" db="EMBL/GenBank/DDBJ databases">
        <title>First draft genome of Liparis tanakae, snailfish: a comprehensive survey of snailfish specific genes.</title>
        <authorList>
            <person name="Kim W."/>
            <person name="Song I."/>
            <person name="Jeong J.-H."/>
            <person name="Kim D."/>
            <person name="Kim S."/>
            <person name="Ryu S."/>
            <person name="Song J.Y."/>
            <person name="Lee S.K."/>
        </authorList>
    </citation>
    <scope>NUCLEOTIDE SEQUENCE [LARGE SCALE GENOMIC DNA]</scope>
    <source>
        <tissue evidence="3">Muscle</tissue>
    </source>
</reference>
<dbReference type="PANTHER" id="PTHR43038:SF3">
    <property type="entry name" value="ABC TRANSPORTER G FAMILY MEMBER 20 ISOFORM X1"/>
    <property type="match status" value="1"/>
</dbReference>
<dbReference type="GO" id="GO:0005524">
    <property type="term" value="F:ATP binding"/>
    <property type="evidence" value="ECO:0007669"/>
    <property type="project" value="InterPro"/>
</dbReference>
<protein>
    <submittedName>
        <fullName evidence="3">ABC transporter G family member 23</fullName>
    </submittedName>
</protein>
<feature type="transmembrane region" description="Helical" evidence="1">
    <location>
        <begin position="167"/>
        <end position="193"/>
    </location>
</feature>
<accession>A0A4Z2FHM0</accession>
<dbReference type="PANTHER" id="PTHR43038">
    <property type="entry name" value="ATP-BINDING CASSETTE, SUB-FAMILY H, MEMBER 1"/>
    <property type="match status" value="1"/>
</dbReference>
<evidence type="ECO:0000313" key="4">
    <source>
        <dbReference type="Proteomes" id="UP000314294"/>
    </source>
</evidence>
<evidence type="ECO:0000259" key="2">
    <source>
        <dbReference type="Pfam" id="PF00005"/>
    </source>
</evidence>
<dbReference type="Proteomes" id="UP000314294">
    <property type="component" value="Unassembled WGS sequence"/>
</dbReference>
<dbReference type="SUPFAM" id="SSF52540">
    <property type="entry name" value="P-loop containing nucleoside triphosphate hydrolases"/>
    <property type="match status" value="1"/>
</dbReference>
<feature type="transmembrane region" description="Helical" evidence="1">
    <location>
        <begin position="257"/>
        <end position="280"/>
    </location>
</feature>
<comment type="caution">
    <text evidence="3">The sequence shown here is derived from an EMBL/GenBank/DDBJ whole genome shotgun (WGS) entry which is preliminary data.</text>
</comment>
<feature type="transmembrane region" description="Helical" evidence="1">
    <location>
        <begin position="127"/>
        <end position="146"/>
    </location>
</feature>
<sequence length="284" mass="31088">MTVDLEASPPAAPEAFAILCRDVCRSYGKAKVLSSLTLSVPQGHIYGLLGPSGCGKTTLLKCIVGTLKISRGHICVLGKPPAYPGHDVPGRMVGYMPQCPRLFSGQCPTAVLRSVPRELLSGQCHRAVLSITFFLAVGLTALSFVLERKEGLLDRCWVAGVSSLETMLAHLFSQLFVISVQIVLLLLFVLLVFKDDVITWTCLPVATPPGGSSRRVIWPVECIPYPLRYVSVALPQTYASEALRCIMYRGWGLSQMMVWRGFAVTLGWNTFFLVLATVIMKLRT</sequence>
<dbReference type="EMBL" id="SRLO01001192">
    <property type="protein sequence ID" value="TNN40405.1"/>
    <property type="molecule type" value="Genomic_DNA"/>
</dbReference>
<evidence type="ECO:0000313" key="3">
    <source>
        <dbReference type="EMBL" id="TNN40405.1"/>
    </source>
</evidence>
<dbReference type="InterPro" id="IPR027417">
    <property type="entry name" value="P-loop_NTPase"/>
</dbReference>
<dbReference type="Gene3D" id="3.40.50.300">
    <property type="entry name" value="P-loop containing nucleotide triphosphate hydrolases"/>
    <property type="match status" value="1"/>
</dbReference>
<keyword evidence="1" id="KW-0472">Membrane</keyword>
<gene>
    <name evidence="3" type="primary">abcG23_1</name>
    <name evidence="3" type="ORF">EYF80_049419</name>
</gene>